<dbReference type="OrthoDB" id="10555313at2759"/>
<reference evidence="2" key="1">
    <citation type="submission" date="2021-02" db="EMBL/GenBank/DDBJ databases">
        <authorList>
            <person name="Dougan E. K."/>
            <person name="Rhodes N."/>
            <person name="Thang M."/>
            <person name="Chan C."/>
        </authorList>
    </citation>
    <scope>NUCLEOTIDE SEQUENCE</scope>
</reference>
<feature type="non-terminal residue" evidence="2">
    <location>
        <position position="140"/>
    </location>
</feature>
<evidence type="ECO:0000313" key="3">
    <source>
        <dbReference type="Proteomes" id="UP000649617"/>
    </source>
</evidence>
<gene>
    <name evidence="2" type="ORF">SPIL2461_LOCUS4180</name>
</gene>
<name>A0A812L9H6_SYMPI</name>
<proteinExistence type="predicted"/>
<dbReference type="Proteomes" id="UP000649617">
    <property type="component" value="Unassembled WGS sequence"/>
</dbReference>
<organism evidence="2 3">
    <name type="scientific">Symbiodinium pilosum</name>
    <name type="common">Dinoflagellate</name>
    <dbReference type="NCBI Taxonomy" id="2952"/>
    <lineage>
        <taxon>Eukaryota</taxon>
        <taxon>Sar</taxon>
        <taxon>Alveolata</taxon>
        <taxon>Dinophyceae</taxon>
        <taxon>Suessiales</taxon>
        <taxon>Symbiodiniaceae</taxon>
        <taxon>Symbiodinium</taxon>
    </lineage>
</organism>
<accession>A0A812L9H6</accession>
<evidence type="ECO:0000313" key="2">
    <source>
        <dbReference type="EMBL" id="CAE7241468.1"/>
    </source>
</evidence>
<protein>
    <submittedName>
        <fullName evidence="2">Uncharacterized protein</fullName>
    </submittedName>
</protein>
<sequence length="140" mass="15561">KLSSGAMIFVNPWQYNHAIIALKDVKLYPDHVIFAESFEYLVAEVLEQHGTWVKDRSTLDIQEAQLTSADPDSLGLAEDGDEELRSDQDPGAFTSWQPLMFVNKTFVCLAPVKSSAITTASSTDVRNPNANPRRVEPPEL</sequence>
<comment type="caution">
    <text evidence="2">The sequence shown here is derived from an EMBL/GenBank/DDBJ whole genome shotgun (WGS) entry which is preliminary data.</text>
</comment>
<dbReference type="EMBL" id="CAJNIZ010005401">
    <property type="protein sequence ID" value="CAE7241468.1"/>
    <property type="molecule type" value="Genomic_DNA"/>
</dbReference>
<keyword evidence="3" id="KW-1185">Reference proteome</keyword>
<feature type="region of interest" description="Disordered" evidence="1">
    <location>
        <begin position="119"/>
        <end position="140"/>
    </location>
</feature>
<dbReference type="AlphaFoldDB" id="A0A812L9H6"/>
<feature type="region of interest" description="Disordered" evidence="1">
    <location>
        <begin position="70"/>
        <end position="93"/>
    </location>
</feature>
<feature type="compositionally biased region" description="Polar residues" evidence="1">
    <location>
        <begin position="119"/>
        <end position="130"/>
    </location>
</feature>
<evidence type="ECO:0000256" key="1">
    <source>
        <dbReference type="SAM" id="MobiDB-lite"/>
    </source>
</evidence>